<protein>
    <recommendedName>
        <fullName evidence="4">HTH tetR-type domain-containing protein</fullName>
    </recommendedName>
</protein>
<proteinExistence type="predicted"/>
<dbReference type="InterPro" id="IPR050109">
    <property type="entry name" value="HTH-type_TetR-like_transc_reg"/>
</dbReference>
<sequence>MSDTRYEKNDPPTRQGALPGRPPRSDHEIEAFRTHIGAQALELYLRKGAEAVSMREIARTAGCSPATLYAHFSGKADILLYLWAFVLDEMIATVEAAASSAEGNALSEASQAFVGYWTAHPERFRLVFMSAGVARADVSTIMSDPRTKGHFDRFRDLLARAVPMTQTEVRARTDTLIAGLIGVSLCRVTIKDHDWPAAAEMVEQIVRGATVR</sequence>
<dbReference type="PANTHER" id="PTHR30055:SF146">
    <property type="entry name" value="HTH-TYPE TRANSCRIPTIONAL DUAL REGULATOR CECR"/>
    <property type="match status" value="1"/>
</dbReference>
<comment type="caution">
    <text evidence="5">The sequence shown here is derived from an EMBL/GenBank/DDBJ whole genome shotgun (WGS) entry which is preliminary data.</text>
</comment>
<dbReference type="PRINTS" id="PR00455">
    <property type="entry name" value="HTHTETR"/>
</dbReference>
<feature type="DNA-binding region" description="H-T-H motif" evidence="2">
    <location>
        <begin position="53"/>
        <end position="72"/>
    </location>
</feature>
<dbReference type="GeneID" id="68872844"/>
<dbReference type="RefSeq" id="WP_051694618.1">
    <property type="nucleotide sequence ID" value="NZ_CP054608.1"/>
</dbReference>
<dbReference type="Pfam" id="PF00440">
    <property type="entry name" value="TetR_N"/>
    <property type="match status" value="1"/>
</dbReference>
<evidence type="ECO:0000256" key="2">
    <source>
        <dbReference type="PROSITE-ProRule" id="PRU00335"/>
    </source>
</evidence>
<dbReference type="Proteomes" id="UP000027746">
    <property type="component" value="Unassembled WGS sequence"/>
</dbReference>
<dbReference type="AlphaFoldDB" id="A0A073IXV9"/>
<dbReference type="PANTHER" id="PTHR30055">
    <property type="entry name" value="HTH-TYPE TRANSCRIPTIONAL REGULATOR RUTR"/>
    <property type="match status" value="1"/>
</dbReference>
<feature type="domain" description="HTH tetR-type" evidence="4">
    <location>
        <begin position="30"/>
        <end position="90"/>
    </location>
</feature>
<dbReference type="Gene3D" id="1.10.357.10">
    <property type="entry name" value="Tetracycline Repressor, domain 2"/>
    <property type="match status" value="1"/>
</dbReference>
<gene>
    <name evidence="5" type="ORF">SUH3_07265</name>
</gene>
<feature type="region of interest" description="Disordered" evidence="3">
    <location>
        <begin position="1"/>
        <end position="25"/>
    </location>
</feature>
<keyword evidence="1 2" id="KW-0238">DNA-binding</keyword>
<evidence type="ECO:0000256" key="3">
    <source>
        <dbReference type="SAM" id="MobiDB-lite"/>
    </source>
</evidence>
<dbReference type="GO" id="GO:0003700">
    <property type="term" value="F:DNA-binding transcription factor activity"/>
    <property type="evidence" value="ECO:0007669"/>
    <property type="project" value="TreeGrafter"/>
</dbReference>
<dbReference type="InterPro" id="IPR009057">
    <property type="entry name" value="Homeodomain-like_sf"/>
</dbReference>
<evidence type="ECO:0000256" key="1">
    <source>
        <dbReference type="ARBA" id="ARBA00023125"/>
    </source>
</evidence>
<organism evidence="5 6">
    <name type="scientific">Pseudosulfitobacter pseudonitzschiae</name>
    <dbReference type="NCBI Taxonomy" id="1402135"/>
    <lineage>
        <taxon>Bacteria</taxon>
        <taxon>Pseudomonadati</taxon>
        <taxon>Pseudomonadota</taxon>
        <taxon>Alphaproteobacteria</taxon>
        <taxon>Rhodobacterales</taxon>
        <taxon>Roseobacteraceae</taxon>
        <taxon>Pseudosulfitobacter</taxon>
    </lineage>
</organism>
<dbReference type="GO" id="GO:0000976">
    <property type="term" value="F:transcription cis-regulatory region binding"/>
    <property type="evidence" value="ECO:0007669"/>
    <property type="project" value="TreeGrafter"/>
</dbReference>
<keyword evidence="6" id="KW-1185">Reference proteome</keyword>
<evidence type="ECO:0000313" key="6">
    <source>
        <dbReference type="Proteomes" id="UP000027746"/>
    </source>
</evidence>
<dbReference type="SUPFAM" id="SSF46689">
    <property type="entry name" value="Homeodomain-like"/>
    <property type="match status" value="1"/>
</dbReference>
<dbReference type="InterPro" id="IPR001647">
    <property type="entry name" value="HTH_TetR"/>
</dbReference>
<evidence type="ECO:0000259" key="4">
    <source>
        <dbReference type="PROSITE" id="PS50977"/>
    </source>
</evidence>
<evidence type="ECO:0000313" key="5">
    <source>
        <dbReference type="EMBL" id="KEJ94306.1"/>
    </source>
</evidence>
<reference evidence="5 6" key="1">
    <citation type="submission" date="2014-01" db="EMBL/GenBank/DDBJ databases">
        <title>Sulfitobacter sp. H3 (MCCC 1A00686) Genome Sequencing.</title>
        <authorList>
            <person name="Lai Q."/>
            <person name="Hong Z."/>
        </authorList>
    </citation>
    <scope>NUCLEOTIDE SEQUENCE [LARGE SCALE GENOMIC DNA]</scope>
    <source>
        <strain evidence="5 6">H3</strain>
    </source>
</reference>
<accession>A0A073IXV9</accession>
<name>A0A073IXV9_9RHOB</name>
<dbReference type="PROSITE" id="PS50977">
    <property type="entry name" value="HTH_TETR_2"/>
    <property type="match status" value="1"/>
</dbReference>
<feature type="compositionally biased region" description="Basic and acidic residues" evidence="3">
    <location>
        <begin position="1"/>
        <end position="11"/>
    </location>
</feature>
<dbReference type="EMBL" id="JAMD01000015">
    <property type="protein sequence ID" value="KEJ94306.1"/>
    <property type="molecule type" value="Genomic_DNA"/>
</dbReference>